<evidence type="ECO:0000256" key="1">
    <source>
        <dbReference type="ARBA" id="ARBA00023015"/>
    </source>
</evidence>
<evidence type="ECO:0000259" key="5">
    <source>
        <dbReference type="PROSITE" id="PS01124"/>
    </source>
</evidence>
<dbReference type="EMBL" id="SSOB01000006">
    <property type="protein sequence ID" value="THF82705.1"/>
    <property type="molecule type" value="Genomic_DNA"/>
</dbReference>
<feature type="domain" description="HTH araC/xylS-type" evidence="5">
    <location>
        <begin position="692"/>
        <end position="791"/>
    </location>
</feature>
<protein>
    <submittedName>
        <fullName evidence="6">Helix-turn-helix domain-containing protein</fullName>
    </submittedName>
</protein>
<keyword evidence="4" id="KW-0472">Membrane</keyword>
<dbReference type="SUPFAM" id="SSF46689">
    <property type="entry name" value="Homeodomain-like"/>
    <property type="match status" value="1"/>
</dbReference>
<dbReference type="InterPro" id="IPR009057">
    <property type="entry name" value="Homeodomain-like_sf"/>
</dbReference>
<evidence type="ECO:0000256" key="2">
    <source>
        <dbReference type="ARBA" id="ARBA00023125"/>
    </source>
</evidence>
<keyword evidence="4" id="KW-0812">Transmembrane</keyword>
<accession>A0A4S4C4J9</accession>
<dbReference type="AlphaFoldDB" id="A0A4S4C4J9"/>
<comment type="caution">
    <text evidence="6">The sequence shown here is derived from an EMBL/GenBank/DDBJ whole genome shotgun (WGS) entry which is preliminary data.</text>
</comment>
<sequence length="797" mass="90846">MTAFGLKACPNEAGDAMNKFVPNFRSYFTNLFVKITFLASLIVLILTLLMLYTFKSAALNLLGENNEKLIGRLLDNAVQMDEAAKIYMYSLFRNPSVTELMYDDQPSVLDQLTSIRALDASYNSTPFLHSIYIYNGRSDTYYSIGKQDFIRKGEFEDRDVVSLLQQSRSAGSMSMPIPRTLPDADSGATQVRVYTYLLSEYYLNGQIKNAVVINVRADWILQSIRQGEQQDSLTGSLVLLNGQGQVIGQSAGDSEWQGSEQEPYIRQIRQSEKTSGYFLSDVNGQKSFISFSRSPSPEWTLINLTPYRHIQDKLRSIEYFTAIIGAITLLLCLLTTFLLSRNLYSPIRSLYMQTVQLKRRSSDSLSGASGSEVEFIADSLLGSLHKLERLESFRNSNLTKLKQSELRSWLFGKYPVDRNIEEQFAQHAVKLKPFEGQLAILFRIDRFDEFELRFHERDRSLLKYALLNIADETFGARYRCESIDAGSDHIVTVLNLEFTGDEPPELPQVVQAARSVRDFYSNYIGLSLSVFVSSGGESIRKLPQLYEQLTGMMANRLVLGHGCTATPGDIRSLELRAEPIDYALIDKLTEALKQTKPEEAAGCLRVIIDELRTRNPDSILYSLSYLSLSLFQTVQLIEANKRIAFDLDFSSFERLKSLETLDQIEEQTELLIRGIAARMNNEKNHKMEHVIQHAERFVEENYMNPALSATYVADTLHLSAAYLNKTFREHKLYSLSEFITEVRIARAKQLLEETSWGIEDIIERIGWENKKYFYVVFKKRTGITPAEYRLKRSIAAP</sequence>
<feature type="transmembrane region" description="Helical" evidence="4">
    <location>
        <begin position="317"/>
        <end position="339"/>
    </location>
</feature>
<dbReference type="InterPro" id="IPR018060">
    <property type="entry name" value="HTH_AraC"/>
</dbReference>
<dbReference type="PANTHER" id="PTHR43280">
    <property type="entry name" value="ARAC-FAMILY TRANSCRIPTIONAL REGULATOR"/>
    <property type="match status" value="1"/>
</dbReference>
<proteinExistence type="predicted"/>
<dbReference type="OrthoDB" id="2500523at2"/>
<gene>
    <name evidence="6" type="ORF">E6C55_06465</name>
</gene>
<dbReference type="Proteomes" id="UP000310636">
    <property type="component" value="Unassembled WGS sequence"/>
</dbReference>
<dbReference type="Pfam" id="PF12833">
    <property type="entry name" value="HTH_18"/>
    <property type="match status" value="1"/>
</dbReference>
<dbReference type="SMART" id="SM00342">
    <property type="entry name" value="HTH_ARAC"/>
    <property type="match status" value="1"/>
</dbReference>
<evidence type="ECO:0000313" key="7">
    <source>
        <dbReference type="Proteomes" id="UP000310636"/>
    </source>
</evidence>
<keyword evidence="2" id="KW-0238">DNA-binding</keyword>
<keyword evidence="1" id="KW-0805">Transcription regulation</keyword>
<keyword evidence="7" id="KW-1185">Reference proteome</keyword>
<reference evidence="6 7" key="1">
    <citation type="submission" date="2019-04" db="EMBL/GenBank/DDBJ databases">
        <title>Cohnella sp. nov. isolated from preserved vegetables.</title>
        <authorList>
            <person name="Lin S.-Y."/>
            <person name="Hung M.-H."/>
            <person name="Young C.-C."/>
        </authorList>
    </citation>
    <scope>NUCLEOTIDE SEQUENCE [LARGE SCALE GENOMIC DNA]</scope>
    <source>
        <strain evidence="6 7">CC-MHH1044</strain>
    </source>
</reference>
<dbReference type="GO" id="GO:0043565">
    <property type="term" value="F:sequence-specific DNA binding"/>
    <property type="evidence" value="ECO:0007669"/>
    <property type="project" value="InterPro"/>
</dbReference>
<dbReference type="PANTHER" id="PTHR43280:SF2">
    <property type="entry name" value="HTH-TYPE TRANSCRIPTIONAL REGULATOR EXSA"/>
    <property type="match status" value="1"/>
</dbReference>
<organism evidence="6 7">
    <name type="scientific">Cohnella fermenti</name>
    <dbReference type="NCBI Taxonomy" id="2565925"/>
    <lineage>
        <taxon>Bacteria</taxon>
        <taxon>Bacillati</taxon>
        <taxon>Bacillota</taxon>
        <taxon>Bacilli</taxon>
        <taxon>Bacillales</taxon>
        <taxon>Paenibacillaceae</taxon>
        <taxon>Cohnella</taxon>
    </lineage>
</organism>
<dbReference type="Gene3D" id="1.10.10.60">
    <property type="entry name" value="Homeodomain-like"/>
    <property type="match status" value="2"/>
</dbReference>
<keyword evidence="4" id="KW-1133">Transmembrane helix</keyword>
<keyword evidence="3" id="KW-0804">Transcription</keyword>
<dbReference type="PROSITE" id="PS01124">
    <property type="entry name" value="HTH_ARAC_FAMILY_2"/>
    <property type="match status" value="1"/>
</dbReference>
<dbReference type="GO" id="GO:0003700">
    <property type="term" value="F:DNA-binding transcription factor activity"/>
    <property type="evidence" value="ECO:0007669"/>
    <property type="project" value="InterPro"/>
</dbReference>
<feature type="transmembrane region" description="Helical" evidence="4">
    <location>
        <begin position="31"/>
        <end position="52"/>
    </location>
</feature>
<evidence type="ECO:0000256" key="3">
    <source>
        <dbReference type="ARBA" id="ARBA00023163"/>
    </source>
</evidence>
<dbReference type="Gene3D" id="3.30.450.20">
    <property type="entry name" value="PAS domain"/>
    <property type="match status" value="1"/>
</dbReference>
<name>A0A4S4C4J9_9BACL</name>
<evidence type="ECO:0000256" key="4">
    <source>
        <dbReference type="SAM" id="Phobius"/>
    </source>
</evidence>
<evidence type="ECO:0000313" key="6">
    <source>
        <dbReference type="EMBL" id="THF82705.1"/>
    </source>
</evidence>